<proteinExistence type="inferred from homology"/>
<feature type="domain" description="ABC transmembrane type-1" evidence="8">
    <location>
        <begin position="63"/>
        <end position="278"/>
    </location>
</feature>
<keyword evidence="6 7" id="KW-0472">Membrane</keyword>
<evidence type="ECO:0000256" key="3">
    <source>
        <dbReference type="ARBA" id="ARBA00022475"/>
    </source>
</evidence>
<evidence type="ECO:0000256" key="2">
    <source>
        <dbReference type="ARBA" id="ARBA00022448"/>
    </source>
</evidence>
<evidence type="ECO:0000256" key="5">
    <source>
        <dbReference type="ARBA" id="ARBA00022989"/>
    </source>
</evidence>
<sequence>MKRREFTLLAAPSVVLMTVLMIAPLVTTVVLSLNQFSYGTSLKWVGLKNYAQLLASPELHSSLLFTVLFVIGTTTLKLFLGFALALLLNFAVRARSVFLGALLVPLVVPPVVGALIYGWMFREDIGVGFYQYLLTLMGINIEWFSSTPGAIALLVGQNVWQDISFAALIFLAGLQVVPAEPLEAALVDGANWLQRQRYIIMPSLSGLFAFVSMMSVMDSFRIFDSIAVTTGGGPNGTTESLMFLAYKVSFQQSQLGLGSAMSMLTVIGIVLLLVPFLVLTKRQFRNAR</sequence>
<dbReference type="InterPro" id="IPR051393">
    <property type="entry name" value="ABC_transporter_permease"/>
</dbReference>
<dbReference type="EMBL" id="SMTK01000005">
    <property type="protein sequence ID" value="TDK23963.1"/>
    <property type="molecule type" value="Genomic_DNA"/>
</dbReference>
<feature type="transmembrane region" description="Helical" evidence="7">
    <location>
        <begin position="97"/>
        <end position="120"/>
    </location>
</feature>
<dbReference type="InterPro" id="IPR035906">
    <property type="entry name" value="MetI-like_sf"/>
</dbReference>
<feature type="transmembrane region" description="Helical" evidence="7">
    <location>
        <begin position="198"/>
        <end position="217"/>
    </location>
</feature>
<dbReference type="PANTHER" id="PTHR30193">
    <property type="entry name" value="ABC TRANSPORTER PERMEASE PROTEIN"/>
    <property type="match status" value="1"/>
</dbReference>
<dbReference type="GO" id="GO:0005886">
    <property type="term" value="C:plasma membrane"/>
    <property type="evidence" value="ECO:0007669"/>
    <property type="project" value="UniProtKB-SubCell"/>
</dbReference>
<dbReference type="RefSeq" id="WP_133404648.1">
    <property type="nucleotide sequence ID" value="NZ_SMTK01000005.1"/>
</dbReference>
<feature type="transmembrane region" description="Helical" evidence="7">
    <location>
        <begin position="132"/>
        <end position="155"/>
    </location>
</feature>
<keyword evidence="5 7" id="KW-1133">Transmembrane helix</keyword>
<gene>
    <name evidence="9" type="ORF">E2F48_14310</name>
</gene>
<evidence type="ECO:0000313" key="10">
    <source>
        <dbReference type="Proteomes" id="UP000295411"/>
    </source>
</evidence>
<dbReference type="Proteomes" id="UP000295411">
    <property type="component" value="Unassembled WGS sequence"/>
</dbReference>
<dbReference type="PROSITE" id="PS50928">
    <property type="entry name" value="ABC_TM1"/>
    <property type="match status" value="1"/>
</dbReference>
<evidence type="ECO:0000256" key="1">
    <source>
        <dbReference type="ARBA" id="ARBA00004651"/>
    </source>
</evidence>
<dbReference type="PANTHER" id="PTHR30193:SF37">
    <property type="entry name" value="INNER MEMBRANE ABC TRANSPORTER PERMEASE PROTEIN YCJO"/>
    <property type="match status" value="1"/>
</dbReference>
<dbReference type="OrthoDB" id="3173654at2"/>
<dbReference type="InterPro" id="IPR000515">
    <property type="entry name" value="MetI-like"/>
</dbReference>
<keyword evidence="10" id="KW-1185">Reference proteome</keyword>
<keyword evidence="4 7" id="KW-0812">Transmembrane</keyword>
<dbReference type="Gene3D" id="1.10.3720.10">
    <property type="entry name" value="MetI-like"/>
    <property type="match status" value="1"/>
</dbReference>
<evidence type="ECO:0000256" key="4">
    <source>
        <dbReference type="ARBA" id="ARBA00022692"/>
    </source>
</evidence>
<comment type="similarity">
    <text evidence="7">Belongs to the binding-protein-dependent transport system permease family.</text>
</comment>
<feature type="transmembrane region" description="Helical" evidence="7">
    <location>
        <begin position="7"/>
        <end position="33"/>
    </location>
</feature>
<accession>A0A4R5TNK2</accession>
<evidence type="ECO:0000313" key="9">
    <source>
        <dbReference type="EMBL" id="TDK23963.1"/>
    </source>
</evidence>
<dbReference type="Pfam" id="PF00528">
    <property type="entry name" value="BPD_transp_1"/>
    <property type="match status" value="1"/>
</dbReference>
<dbReference type="AlphaFoldDB" id="A0A4R5TNK2"/>
<name>A0A4R5TNK2_9MICC</name>
<feature type="transmembrane region" description="Helical" evidence="7">
    <location>
        <begin position="257"/>
        <end position="279"/>
    </location>
</feature>
<protein>
    <submittedName>
        <fullName evidence="9">Sugar ABC transporter permease</fullName>
    </submittedName>
</protein>
<feature type="transmembrane region" description="Helical" evidence="7">
    <location>
        <begin position="63"/>
        <end position="90"/>
    </location>
</feature>
<organism evidence="9 10">
    <name type="scientific">Arthrobacter crusticola</name>
    <dbReference type="NCBI Taxonomy" id="2547960"/>
    <lineage>
        <taxon>Bacteria</taxon>
        <taxon>Bacillati</taxon>
        <taxon>Actinomycetota</taxon>
        <taxon>Actinomycetes</taxon>
        <taxon>Micrococcales</taxon>
        <taxon>Micrococcaceae</taxon>
        <taxon>Arthrobacter</taxon>
    </lineage>
</organism>
<dbReference type="SUPFAM" id="SSF161098">
    <property type="entry name" value="MetI-like"/>
    <property type="match status" value="1"/>
</dbReference>
<evidence type="ECO:0000256" key="7">
    <source>
        <dbReference type="RuleBase" id="RU363032"/>
    </source>
</evidence>
<dbReference type="GO" id="GO:0055085">
    <property type="term" value="P:transmembrane transport"/>
    <property type="evidence" value="ECO:0007669"/>
    <property type="project" value="InterPro"/>
</dbReference>
<evidence type="ECO:0000256" key="6">
    <source>
        <dbReference type="ARBA" id="ARBA00023136"/>
    </source>
</evidence>
<reference evidence="9 10" key="1">
    <citation type="submission" date="2019-03" db="EMBL/GenBank/DDBJ databases">
        <title>Arthrobacter sp. nov., an bacterium isolated from biocrust in Mu Us Desert.</title>
        <authorList>
            <person name="Lixiong L."/>
        </authorList>
    </citation>
    <scope>NUCLEOTIDE SEQUENCE [LARGE SCALE GENOMIC DNA]</scope>
    <source>
        <strain evidence="9 10">SLN-3</strain>
    </source>
</reference>
<dbReference type="CDD" id="cd06261">
    <property type="entry name" value="TM_PBP2"/>
    <property type="match status" value="1"/>
</dbReference>
<evidence type="ECO:0000259" key="8">
    <source>
        <dbReference type="PROSITE" id="PS50928"/>
    </source>
</evidence>
<comment type="caution">
    <text evidence="9">The sequence shown here is derived from an EMBL/GenBank/DDBJ whole genome shotgun (WGS) entry which is preliminary data.</text>
</comment>
<comment type="subcellular location">
    <subcellularLocation>
        <location evidence="1 7">Cell membrane</location>
        <topology evidence="1 7">Multi-pass membrane protein</topology>
    </subcellularLocation>
</comment>
<keyword evidence="2 7" id="KW-0813">Transport</keyword>
<keyword evidence="3" id="KW-1003">Cell membrane</keyword>